<protein>
    <recommendedName>
        <fullName evidence="2">DUF1552 domain-containing protein</fullName>
    </recommendedName>
</protein>
<feature type="non-terminal residue" evidence="1">
    <location>
        <position position="177"/>
    </location>
</feature>
<evidence type="ECO:0000313" key="1">
    <source>
        <dbReference type="EMBL" id="SVD16952.1"/>
    </source>
</evidence>
<dbReference type="InterPro" id="IPR006311">
    <property type="entry name" value="TAT_signal"/>
</dbReference>
<dbReference type="InterPro" id="IPR019546">
    <property type="entry name" value="TAT_signal_bac_arc"/>
</dbReference>
<accession>A0A382T564</accession>
<dbReference type="PROSITE" id="PS51318">
    <property type="entry name" value="TAT"/>
    <property type="match status" value="1"/>
</dbReference>
<sequence>MNRRKFLKALGLTGAAYTLGGLPRSMADSSSPKRLLVVSTGQGTVYDGWKMNPAAMPADAFWDTSLEQVSREQFSQALMPLYEHRRRLTVLDGISMASPELDIPGYRHEKGWIHAWTGNWAHLTGSQLLANSPSLDQLVARQIQRGDRLPSLDLRVADGRPICHAGRAQQIPLEHDP</sequence>
<dbReference type="AlphaFoldDB" id="A0A382T564"/>
<organism evidence="1">
    <name type="scientific">marine metagenome</name>
    <dbReference type="NCBI Taxonomy" id="408172"/>
    <lineage>
        <taxon>unclassified sequences</taxon>
        <taxon>metagenomes</taxon>
        <taxon>ecological metagenomes</taxon>
    </lineage>
</organism>
<gene>
    <name evidence="1" type="ORF">METZ01_LOCUS369806</name>
</gene>
<dbReference type="Pfam" id="PF07586">
    <property type="entry name" value="HXXSHH"/>
    <property type="match status" value="1"/>
</dbReference>
<name>A0A382T564_9ZZZZ</name>
<evidence type="ECO:0008006" key="2">
    <source>
        <dbReference type="Google" id="ProtNLM"/>
    </source>
</evidence>
<dbReference type="InterPro" id="IPR011447">
    <property type="entry name" value="DUF1552"/>
</dbReference>
<dbReference type="EMBL" id="UINC01133807">
    <property type="protein sequence ID" value="SVD16952.1"/>
    <property type="molecule type" value="Genomic_DNA"/>
</dbReference>
<dbReference type="NCBIfam" id="TIGR01409">
    <property type="entry name" value="TAT_signal_seq"/>
    <property type="match status" value="1"/>
</dbReference>
<proteinExistence type="predicted"/>
<reference evidence="1" key="1">
    <citation type="submission" date="2018-05" db="EMBL/GenBank/DDBJ databases">
        <authorList>
            <person name="Lanie J.A."/>
            <person name="Ng W.-L."/>
            <person name="Kazmierczak K.M."/>
            <person name="Andrzejewski T.M."/>
            <person name="Davidsen T.M."/>
            <person name="Wayne K.J."/>
            <person name="Tettelin H."/>
            <person name="Glass J.I."/>
            <person name="Rusch D."/>
            <person name="Podicherti R."/>
            <person name="Tsui H.-C.T."/>
            <person name="Winkler M.E."/>
        </authorList>
    </citation>
    <scope>NUCLEOTIDE SEQUENCE</scope>
</reference>